<dbReference type="InterPro" id="IPR016135">
    <property type="entry name" value="UBQ-conjugating_enzyme/RWD"/>
</dbReference>
<dbReference type="Proteomes" id="UP001162131">
    <property type="component" value="Unassembled WGS sequence"/>
</dbReference>
<dbReference type="EMBL" id="CAJZBQ010000015">
    <property type="protein sequence ID" value="CAG9316453.1"/>
    <property type="molecule type" value="Genomic_DNA"/>
</dbReference>
<name>A0AAU9ISK7_9CILI</name>
<evidence type="ECO:0000259" key="1">
    <source>
        <dbReference type="PROSITE" id="PS50127"/>
    </source>
</evidence>
<dbReference type="InterPro" id="IPR000608">
    <property type="entry name" value="UBC"/>
</dbReference>
<accession>A0AAU9ISK7</accession>
<dbReference type="Gene3D" id="3.10.110.10">
    <property type="entry name" value="Ubiquitin Conjugating Enzyme"/>
    <property type="match status" value="1"/>
</dbReference>
<reference evidence="2" key="1">
    <citation type="submission" date="2021-09" db="EMBL/GenBank/DDBJ databases">
        <authorList>
            <consortium name="AG Swart"/>
            <person name="Singh M."/>
            <person name="Singh A."/>
            <person name="Seah K."/>
            <person name="Emmerich C."/>
        </authorList>
    </citation>
    <scope>NUCLEOTIDE SEQUENCE</scope>
    <source>
        <strain evidence="2">ATCC30299</strain>
    </source>
</reference>
<gene>
    <name evidence="2" type="ORF">BSTOLATCC_MIC15883</name>
    <name evidence="3" type="ORF">BSTOLATCC_MIC35200</name>
</gene>
<protein>
    <recommendedName>
        <fullName evidence="1">UBC core domain-containing protein</fullName>
    </recommendedName>
</protein>
<evidence type="ECO:0000313" key="2">
    <source>
        <dbReference type="EMBL" id="CAG9316453.1"/>
    </source>
</evidence>
<dbReference type="SMART" id="SM00212">
    <property type="entry name" value="UBCc"/>
    <property type="match status" value="1"/>
</dbReference>
<evidence type="ECO:0000313" key="3">
    <source>
        <dbReference type="EMBL" id="CAG9324180.1"/>
    </source>
</evidence>
<keyword evidence="4" id="KW-1185">Reference proteome</keyword>
<comment type="caution">
    <text evidence="2">The sequence shown here is derived from an EMBL/GenBank/DDBJ whole genome shotgun (WGS) entry which is preliminary data.</text>
</comment>
<feature type="domain" description="UBC core" evidence="1">
    <location>
        <begin position="3"/>
        <end position="158"/>
    </location>
</feature>
<dbReference type="CDD" id="cd00195">
    <property type="entry name" value="UBCc_UEV"/>
    <property type="match status" value="1"/>
</dbReference>
<dbReference type="PROSITE" id="PS50127">
    <property type="entry name" value="UBC_2"/>
    <property type="match status" value="1"/>
</dbReference>
<proteinExistence type="predicted"/>
<evidence type="ECO:0000313" key="4">
    <source>
        <dbReference type="Proteomes" id="UP001162131"/>
    </source>
</evidence>
<dbReference type="Pfam" id="PF00179">
    <property type="entry name" value="UQ_con"/>
    <property type="match status" value="1"/>
</dbReference>
<organism evidence="2 4">
    <name type="scientific">Blepharisma stoltei</name>
    <dbReference type="NCBI Taxonomy" id="1481888"/>
    <lineage>
        <taxon>Eukaryota</taxon>
        <taxon>Sar</taxon>
        <taxon>Alveolata</taxon>
        <taxon>Ciliophora</taxon>
        <taxon>Postciliodesmatophora</taxon>
        <taxon>Heterotrichea</taxon>
        <taxon>Heterotrichida</taxon>
        <taxon>Blepharismidae</taxon>
        <taxon>Blepharisma</taxon>
    </lineage>
</organism>
<dbReference type="PANTHER" id="PTHR24067">
    <property type="entry name" value="UBIQUITIN-CONJUGATING ENZYME E2"/>
    <property type="match status" value="1"/>
</dbReference>
<dbReference type="InterPro" id="IPR050113">
    <property type="entry name" value="Ub_conjugating_enzyme"/>
</dbReference>
<sequence>MDSATERLMRDLNEMRSDPLPYATADIDGNNFRLWKGTLNGPPGTPYEGGLFEFQLNFPADYPTNPPTCKFITPIFHPNVYSDSGNGNGNVCLPIFRGGVGGGWNSRFTPKTIISYIIALLNDPNAAGGYAHDPTTVLKRSKDEFIAKAREHTYRHAMG</sequence>
<dbReference type="EMBL" id="CAJZBQ010000035">
    <property type="protein sequence ID" value="CAG9324180.1"/>
    <property type="molecule type" value="Genomic_DNA"/>
</dbReference>
<dbReference type="SUPFAM" id="SSF54495">
    <property type="entry name" value="UBC-like"/>
    <property type="match status" value="1"/>
</dbReference>
<dbReference type="AlphaFoldDB" id="A0AAU9ISK7"/>